<name>A0A9D9HKV1_9BACT</name>
<proteinExistence type="predicted"/>
<keyword evidence="2" id="KW-1003">Cell membrane</keyword>
<comment type="caution">
    <text evidence="8">The sequence shown here is derived from an EMBL/GenBank/DDBJ whole genome shotgun (WGS) entry which is preliminary data.</text>
</comment>
<organism evidence="8 9">
    <name type="scientific">Candidatus Cryptobacteroides intestinigallinarum</name>
    <dbReference type="NCBI Taxonomy" id="2840767"/>
    <lineage>
        <taxon>Bacteria</taxon>
        <taxon>Pseudomonadati</taxon>
        <taxon>Bacteroidota</taxon>
        <taxon>Bacteroidia</taxon>
        <taxon>Bacteroidales</taxon>
        <taxon>Candidatus Cryptobacteroides</taxon>
    </lineage>
</organism>
<sequence length="94" mass="10767">MDDTSYTRPVKRFFRDLDNNMLAGVCSGLAIYFNIDVVLVRILFIVALIGGTVGFWAYIIIWFVAPAARTAEEKCLLRGLPFTEENLRMFSKKR</sequence>
<gene>
    <name evidence="8" type="ORF">IAC08_04665</name>
</gene>
<dbReference type="PANTHER" id="PTHR33885:SF3">
    <property type="entry name" value="PHAGE SHOCK PROTEIN C"/>
    <property type="match status" value="1"/>
</dbReference>
<evidence type="ECO:0000256" key="5">
    <source>
        <dbReference type="ARBA" id="ARBA00023136"/>
    </source>
</evidence>
<keyword evidence="5 6" id="KW-0472">Membrane</keyword>
<keyword evidence="4 6" id="KW-1133">Transmembrane helix</keyword>
<protein>
    <submittedName>
        <fullName evidence="8">PspC domain-containing protein</fullName>
    </submittedName>
</protein>
<evidence type="ECO:0000256" key="4">
    <source>
        <dbReference type="ARBA" id="ARBA00022989"/>
    </source>
</evidence>
<feature type="transmembrane region" description="Helical" evidence="6">
    <location>
        <begin position="17"/>
        <end position="35"/>
    </location>
</feature>
<dbReference type="AlphaFoldDB" id="A0A9D9HKV1"/>
<evidence type="ECO:0000256" key="6">
    <source>
        <dbReference type="SAM" id="Phobius"/>
    </source>
</evidence>
<evidence type="ECO:0000256" key="2">
    <source>
        <dbReference type="ARBA" id="ARBA00022475"/>
    </source>
</evidence>
<comment type="subcellular location">
    <subcellularLocation>
        <location evidence="1">Cell membrane</location>
        <topology evidence="1">Single-pass membrane protein</topology>
    </subcellularLocation>
</comment>
<keyword evidence="3 6" id="KW-0812">Transmembrane</keyword>
<dbReference type="InterPro" id="IPR052027">
    <property type="entry name" value="PspC"/>
</dbReference>
<feature type="transmembrane region" description="Helical" evidence="6">
    <location>
        <begin position="41"/>
        <end position="64"/>
    </location>
</feature>
<dbReference type="GO" id="GO:0005886">
    <property type="term" value="C:plasma membrane"/>
    <property type="evidence" value="ECO:0007669"/>
    <property type="project" value="UniProtKB-SubCell"/>
</dbReference>
<evidence type="ECO:0000313" key="9">
    <source>
        <dbReference type="Proteomes" id="UP000823617"/>
    </source>
</evidence>
<dbReference type="PANTHER" id="PTHR33885">
    <property type="entry name" value="PHAGE SHOCK PROTEIN C"/>
    <property type="match status" value="1"/>
</dbReference>
<dbReference type="Proteomes" id="UP000823617">
    <property type="component" value="Unassembled WGS sequence"/>
</dbReference>
<dbReference type="Pfam" id="PF04024">
    <property type="entry name" value="PspC"/>
    <property type="match status" value="1"/>
</dbReference>
<dbReference type="InterPro" id="IPR007168">
    <property type="entry name" value="Phageshock_PspC_N"/>
</dbReference>
<evidence type="ECO:0000313" key="8">
    <source>
        <dbReference type="EMBL" id="MBO8455677.1"/>
    </source>
</evidence>
<accession>A0A9D9HKV1</accession>
<reference evidence="8" key="2">
    <citation type="journal article" date="2021" name="PeerJ">
        <title>Extensive microbial diversity within the chicken gut microbiome revealed by metagenomics and culture.</title>
        <authorList>
            <person name="Gilroy R."/>
            <person name="Ravi A."/>
            <person name="Getino M."/>
            <person name="Pursley I."/>
            <person name="Horton D.L."/>
            <person name="Alikhan N.F."/>
            <person name="Baker D."/>
            <person name="Gharbi K."/>
            <person name="Hall N."/>
            <person name="Watson M."/>
            <person name="Adriaenssens E.M."/>
            <person name="Foster-Nyarko E."/>
            <person name="Jarju S."/>
            <person name="Secka A."/>
            <person name="Antonio M."/>
            <person name="Oren A."/>
            <person name="Chaudhuri R.R."/>
            <person name="La Ragione R."/>
            <person name="Hildebrand F."/>
            <person name="Pallen M.J."/>
        </authorList>
    </citation>
    <scope>NUCLEOTIDE SEQUENCE</scope>
    <source>
        <strain evidence="8">B1-3475</strain>
    </source>
</reference>
<dbReference type="EMBL" id="JADIMK010000045">
    <property type="protein sequence ID" value="MBO8455677.1"/>
    <property type="molecule type" value="Genomic_DNA"/>
</dbReference>
<reference evidence="8" key="1">
    <citation type="submission" date="2020-10" db="EMBL/GenBank/DDBJ databases">
        <authorList>
            <person name="Gilroy R."/>
        </authorList>
    </citation>
    <scope>NUCLEOTIDE SEQUENCE</scope>
    <source>
        <strain evidence="8">B1-3475</strain>
    </source>
</reference>
<evidence type="ECO:0000259" key="7">
    <source>
        <dbReference type="Pfam" id="PF04024"/>
    </source>
</evidence>
<evidence type="ECO:0000256" key="3">
    <source>
        <dbReference type="ARBA" id="ARBA00022692"/>
    </source>
</evidence>
<feature type="domain" description="Phage shock protein PspC N-terminal" evidence="7">
    <location>
        <begin position="11"/>
        <end position="67"/>
    </location>
</feature>
<evidence type="ECO:0000256" key="1">
    <source>
        <dbReference type="ARBA" id="ARBA00004162"/>
    </source>
</evidence>